<accession>A0A5S4ZMA1</accession>
<dbReference type="EC" id="3.6.1.55" evidence="11"/>
<dbReference type="PANTHER" id="PTHR47707">
    <property type="entry name" value="8-OXO-DGTP DIPHOSPHATASE"/>
    <property type="match status" value="1"/>
</dbReference>
<dbReference type="GO" id="GO:0035539">
    <property type="term" value="F:8-oxo-7,8-dihydrodeoxyguanosine triphosphate pyrophosphatase activity"/>
    <property type="evidence" value="ECO:0007669"/>
    <property type="project" value="UniProtKB-EC"/>
</dbReference>
<dbReference type="InterPro" id="IPR047127">
    <property type="entry name" value="MutT-like"/>
</dbReference>
<comment type="caution">
    <text evidence="13">The sequence shown here is derived from an EMBL/GenBank/DDBJ whole genome shotgun (WGS) entry which is preliminary data.</text>
</comment>
<evidence type="ECO:0000256" key="6">
    <source>
        <dbReference type="ARBA" id="ARBA00022763"/>
    </source>
</evidence>
<keyword evidence="5" id="KW-0479">Metal-binding</keyword>
<evidence type="ECO:0000256" key="4">
    <source>
        <dbReference type="ARBA" id="ARBA00022705"/>
    </source>
</evidence>
<dbReference type="PROSITE" id="PS51462">
    <property type="entry name" value="NUDIX"/>
    <property type="match status" value="1"/>
</dbReference>
<evidence type="ECO:0000256" key="9">
    <source>
        <dbReference type="ARBA" id="ARBA00023204"/>
    </source>
</evidence>
<dbReference type="GO" id="GO:0008413">
    <property type="term" value="F:8-oxo-7,8-dihydroguanosine triphosphate pyrophosphatase activity"/>
    <property type="evidence" value="ECO:0007669"/>
    <property type="project" value="TreeGrafter"/>
</dbReference>
<dbReference type="CDD" id="cd03425">
    <property type="entry name" value="NUDIX_MutT_NudA_like"/>
    <property type="match status" value="1"/>
</dbReference>
<dbReference type="AlphaFoldDB" id="A0A5S4ZMA1"/>
<dbReference type="PRINTS" id="PR00502">
    <property type="entry name" value="NUDIXFAMILY"/>
</dbReference>
<reference evidence="13 14" key="1">
    <citation type="submission" date="2019-07" db="EMBL/GenBank/DDBJ databases">
        <title>Genomic Encyclopedia of Type Strains, Phase I: the one thousand microbial genomes (KMG-I) project.</title>
        <authorList>
            <person name="Kyrpides N."/>
        </authorList>
    </citation>
    <scope>NUCLEOTIDE SEQUENCE [LARGE SCALE GENOMIC DNA]</scope>
    <source>
        <strain evidence="13 14">DSM 6562</strain>
    </source>
</reference>
<dbReference type="InterPro" id="IPR015797">
    <property type="entry name" value="NUDIX_hydrolase-like_dom_sf"/>
</dbReference>
<protein>
    <recommendedName>
        <fullName evidence="11">8-oxo-dGTP diphosphatase</fullName>
        <ecNumber evidence="11">3.6.1.55</ecNumber>
    </recommendedName>
</protein>
<dbReference type="RefSeq" id="WP_166512871.1">
    <property type="nucleotide sequence ID" value="NZ_VNHM01000037.1"/>
</dbReference>
<evidence type="ECO:0000313" key="14">
    <source>
        <dbReference type="Proteomes" id="UP000323166"/>
    </source>
</evidence>
<feature type="domain" description="Nudix hydrolase" evidence="12">
    <location>
        <begin position="1"/>
        <end position="109"/>
    </location>
</feature>
<dbReference type="Proteomes" id="UP000323166">
    <property type="component" value="Unassembled WGS sequence"/>
</dbReference>
<evidence type="ECO:0000313" key="13">
    <source>
        <dbReference type="EMBL" id="TYO91688.1"/>
    </source>
</evidence>
<evidence type="ECO:0000256" key="3">
    <source>
        <dbReference type="ARBA" id="ARBA00022457"/>
    </source>
</evidence>
<dbReference type="PANTHER" id="PTHR47707:SF1">
    <property type="entry name" value="NUDIX HYDROLASE FAMILY PROTEIN"/>
    <property type="match status" value="1"/>
</dbReference>
<evidence type="ECO:0000256" key="7">
    <source>
        <dbReference type="ARBA" id="ARBA00022801"/>
    </source>
</evidence>
<keyword evidence="9" id="KW-0234">DNA repair</keyword>
<sequence length="109" mass="12646">MKTVTAAILMKNGHVLIAKRGYDGNAAGKWEFPGGKIEAGETPEECLRREMKEEFCIDVEVKEFFGKSIYRYENVTINLLAYWTRWVSGNIFPTVHTEYRWVKPKDLVK</sequence>
<dbReference type="InterPro" id="IPR020476">
    <property type="entry name" value="Nudix_hydrolase"/>
</dbReference>
<dbReference type="SUPFAM" id="SSF55811">
    <property type="entry name" value="Nudix"/>
    <property type="match status" value="1"/>
</dbReference>
<comment type="cofactor">
    <cofactor evidence="1">
        <name>Mg(2+)</name>
        <dbReference type="ChEBI" id="CHEBI:18420"/>
    </cofactor>
</comment>
<dbReference type="Gene3D" id="3.90.79.10">
    <property type="entry name" value="Nucleoside Triphosphate Pyrophosphohydrolase"/>
    <property type="match status" value="1"/>
</dbReference>
<dbReference type="Pfam" id="PF00293">
    <property type="entry name" value="NUDIX"/>
    <property type="match status" value="1"/>
</dbReference>
<evidence type="ECO:0000256" key="5">
    <source>
        <dbReference type="ARBA" id="ARBA00022723"/>
    </source>
</evidence>
<dbReference type="GO" id="GO:0006281">
    <property type="term" value="P:DNA repair"/>
    <property type="evidence" value="ECO:0007669"/>
    <property type="project" value="UniProtKB-KW"/>
</dbReference>
<dbReference type="GO" id="GO:0044715">
    <property type="term" value="F:8-oxo-dGDP phosphatase activity"/>
    <property type="evidence" value="ECO:0007669"/>
    <property type="project" value="TreeGrafter"/>
</dbReference>
<comment type="similarity">
    <text evidence="2">Belongs to the Nudix hydrolase family.</text>
</comment>
<keyword evidence="8" id="KW-0460">Magnesium</keyword>
<proteinExistence type="inferred from homology"/>
<keyword evidence="3" id="KW-0515">Mutator protein</keyword>
<evidence type="ECO:0000259" key="12">
    <source>
        <dbReference type="PROSITE" id="PS51462"/>
    </source>
</evidence>
<evidence type="ECO:0000256" key="10">
    <source>
        <dbReference type="ARBA" id="ARBA00035861"/>
    </source>
</evidence>
<dbReference type="GO" id="GO:0046872">
    <property type="term" value="F:metal ion binding"/>
    <property type="evidence" value="ECO:0007669"/>
    <property type="project" value="UniProtKB-KW"/>
</dbReference>
<evidence type="ECO:0000256" key="8">
    <source>
        <dbReference type="ARBA" id="ARBA00022842"/>
    </source>
</evidence>
<evidence type="ECO:0000256" key="2">
    <source>
        <dbReference type="ARBA" id="ARBA00005582"/>
    </source>
</evidence>
<dbReference type="InterPro" id="IPR000086">
    <property type="entry name" value="NUDIX_hydrolase_dom"/>
</dbReference>
<evidence type="ECO:0000256" key="1">
    <source>
        <dbReference type="ARBA" id="ARBA00001946"/>
    </source>
</evidence>
<dbReference type="GO" id="GO:0006260">
    <property type="term" value="P:DNA replication"/>
    <property type="evidence" value="ECO:0007669"/>
    <property type="project" value="UniProtKB-KW"/>
</dbReference>
<name>A0A5S4ZMA1_9FIRM</name>
<evidence type="ECO:0000256" key="11">
    <source>
        <dbReference type="ARBA" id="ARBA00038905"/>
    </source>
</evidence>
<keyword evidence="7" id="KW-0378">Hydrolase</keyword>
<keyword evidence="14" id="KW-1185">Reference proteome</keyword>
<dbReference type="EMBL" id="VNHM01000037">
    <property type="protein sequence ID" value="TYO91688.1"/>
    <property type="molecule type" value="Genomic_DNA"/>
</dbReference>
<keyword evidence="4" id="KW-0235">DNA replication</keyword>
<comment type="catalytic activity">
    <reaction evidence="10">
        <text>8-oxo-dGTP + H2O = 8-oxo-dGMP + diphosphate + H(+)</text>
        <dbReference type="Rhea" id="RHEA:31575"/>
        <dbReference type="ChEBI" id="CHEBI:15377"/>
        <dbReference type="ChEBI" id="CHEBI:15378"/>
        <dbReference type="ChEBI" id="CHEBI:33019"/>
        <dbReference type="ChEBI" id="CHEBI:63224"/>
        <dbReference type="ChEBI" id="CHEBI:77896"/>
        <dbReference type="EC" id="3.6.1.55"/>
    </reaction>
</comment>
<dbReference type="GO" id="GO:0044716">
    <property type="term" value="F:8-oxo-GDP phosphatase activity"/>
    <property type="evidence" value="ECO:0007669"/>
    <property type="project" value="TreeGrafter"/>
</dbReference>
<keyword evidence="6" id="KW-0227">DNA damage</keyword>
<gene>
    <name evidence="13" type="ORF">LX24_02963</name>
</gene>
<organism evidence="13 14">
    <name type="scientific">Desulfallas thermosapovorans DSM 6562</name>
    <dbReference type="NCBI Taxonomy" id="1121431"/>
    <lineage>
        <taxon>Bacteria</taxon>
        <taxon>Bacillati</taxon>
        <taxon>Bacillota</taxon>
        <taxon>Clostridia</taxon>
        <taxon>Eubacteriales</taxon>
        <taxon>Desulfallaceae</taxon>
        <taxon>Desulfallas</taxon>
    </lineage>
</organism>